<sequence>DQYYLNVQAGGIKGINDLGRTYINWVNPVTRKSDPALAEAYLQMGLQRANAQQEPDQDLRYQLNRNLGWALLKQDKFIEAEMHLKMAISIDERIPGNQIGGGMAYCFLAYVYGKEGKENAANIQWGNCIVKARPETIHEYRWFSEVRRGDVAACVNTSKIVSGLDDSVFDAIQASRCASIISKSRFNAVEQVATIDE</sequence>
<reference evidence="1" key="1">
    <citation type="submission" date="2018-06" db="EMBL/GenBank/DDBJ databases">
        <authorList>
            <person name="Zhirakovskaya E."/>
        </authorList>
    </citation>
    <scope>NUCLEOTIDE SEQUENCE</scope>
</reference>
<dbReference type="Gene3D" id="1.25.40.10">
    <property type="entry name" value="Tetratricopeptide repeat domain"/>
    <property type="match status" value="1"/>
</dbReference>
<dbReference type="EMBL" id="UOFQ01000155">
    <property type="protein sequence ID" value="VAW89822.1"/>
    <property type="molecule type" value="Genomic_DNA"/>
</dbReference>
<dbReference type="InterPro" id="IPR011990">
    <property type="entry name" value="TPR-like_helical_dom_sf"/>
</dbReference>
<gene>
    <name evidence="1" type="ORF">MNBD_GAMMA17-1275</name>
</gene>
<organism evidence="1">
    <name type="scientific">hydrothermal vent metagenome</name>
    <dbReference type="NCBI Taxonomy" id="652676"/>
    <lineage>
        <taxon>unclassified sequences</taxon>
        <taxon>metagenomes</taxon>
        <taxon>ecological metagenomes</taxon>
    </lineage>
</organism>
<evidence type="ECO:0008006" key="2">
    <source>
        <dbReference type="Google" id="ProtNLM"/>
    </source>
</evidence>
<protein>
    <recommendedName>
        <fullName evidence="2">Tetratricopeptide repeat protein</fullName>
    </recommendedName>
</protein>
<evidence type="ECO:0000313" key="1">
    <source>
        <dbReference type="EMBL" id="VAW89822.1"/>
    </source>
</evidence>
<dbReference type="SUPFAM" id="SSF48452">
    <property type="entry name" value="TPR-like"/>
    <property type="match status" value="1"/>
</dbReference>
<name>A0A3B0ZQV7_9ZZZZ</name>
<proteinExistence type="predicted"/>
<dbReference type="AlphaFoldDB" id="A0A3B0ZQV7"/>
<feature type="non-terminal residue" evidence="1">
    <location>
        <position position="1"/>
    </location>
</feature>
<accession>A0A3B0ZQV7</accession>